<dbReference type="InterPro" id="IPR003594">
    <property type="entry name" value="HATPase_dom"/>
</dbReference>
<dbReference type="InterPro" id="IPR004358">
    <property type="entry name" value="Sig_transdc_His_kin-like_C"/>
</dbReference>
<dbReference type="PROSITE" id="PS50110">
    <property type="entry name" value="RESPONSE_REGULATORY"/>
    <property type="match status" value="1"/>
</dbReference>
<dbReference type="GO" id="GO:0000155">
    <property type="term" value="F:phosphorelay sensor kinase activity"/>
    <property type="evidence" value="ECO:0007669"/>
    <property type="project" value="InterPro"/>
</dbReference>
<evidence type="ECO:0000259" key="8">
    <source>
        <dbReference type="PROSITE" id="PS50110"/>
    </source>
</evidence>
<dbReference type="InterPro" id="IPR001789">
    <property type="entry name" value="Sig_transdc_resp-reg_receiver"/>
</dbReference>
<dbReference type="OMA" id="VFGEFNQ"/>
<feature type="domain" description="Response regulatory" evidence="8">
    <location>
        <begin position="646"/>
        <end position="778"/>
    </location>
</feature>
<sequence>MAFHSKELEHFVARHPEAATSLFFVMIVVSVVLGLVAAAMFVKDYIGRTRAQSALIRQHECTRTAERRSLNKSSAIATASHDIRGSLGGITSLIDMCYDRVPSGCEVEENLRLMRRLANDLLGLLNTLLDASKIEAGKMELEDDEFSLAELLEEVTDFYHPMAMKKGIEVVLDLCDGSAIKFTYVRGDRIKLKQILSNLVSNAVKFTSKGSICIGAWAKKPSFERTILASNPNRCLSLLSRVFLRDEDIIDKSEGISAPQQKPNCMEYIIEVDDTGKGIPKDKQKSVFENFVQVRDSSLGHHGGTGLGLGIVQSLVRLMGGDIGIVDKEPGKEGTCFKFNIFLEAGDRQQTGGGERVREVDVEAPAESSQLANAPQPHKYDGSSVVVLLIHNNERRRVVKKYMERNGVRVSVVRHWEYLQGHLRRMKTTMYLSQNSSSSKSDYTSQSDYMSMRSASCKYAGKEVPLSSLDGTDEVQQRAGSRRVNRCAPTFILFLIDVTARSFQEMVSVVKEFQRELCNNVSSKVIWLEKPAEGCKGLVESLRREDAIMSKPLHGSRLHRVLRTLPEFGGFSSIGNGEASSYLIKRKAKGIRIEENNNLEIQEHEGWNSDDEIRPINERRAKGFQANHPETTGLSENGVRPLSGLKILVAEDSPLLASLADRMLSFLGAVVQIKQNGKLALEAIVNGLEVDQVPEGSSKRIPFDLILMDCEMPEMNGFEATREIRRAEQPYGIHIPIVALTAHVSSDQVEETALAGMDAYLAKPVEKDSLVETVTRLCRPQMAA</sequence>
<dbReference type="Pfam" id="PF00072">
    <property type="entry name" value="Response_reg"/>
    <property type="match status" value="1"/>
</dbReference>
<dbReference type="SUPFAM" id="SSF47384">
    <property type="entry name" value="Homodimeric domain of signal transducing histidine kinase"/>
    <property type="match status" value="1"/>
</dbReference>
<dbReference type="SUPFAM" id="SSF52172">
    <property type="entry name" value="CheY-like"/>
    <property type="match status" value="1"/>
</dbReference>
<feature type="modified residue" description="4-aspartylphosphate" evidence="4">
    <location>
        <position position="709"/>
    </location>
</feature>
<protein>
    <recommendedName>
        <fullName evidence="2">histidine kinase</fullName>
        <ecNumber evidence="2">2.7.13.3</ecNumber>
    </recommendedName>
</protein>
<dbReference type="Gene3D" id="3.30.565.10">
    <property type="entry name" value="Histidine kinase-like ATPase, C-terminal domain"/>
    <property type="match status" value="1"/>
</dbReference>
<reference evidence="9" key="1">
    <citation type="submission" date="2021-01" db="UniProtKB">
        <authorList>
            <consortium name="EnsemblPlants"/>
        </authorList>
    </citation>
    <scope>IDENTIFICATION</scope>
</reference>
<evidence type="ECO:0000256" key="5">
    <source>
        <dbReference type="SAM" id="MobiDB-lite"/>
    </source>
</evidence>
<dbReference type="InterPro" id="IPR011006">
    <property type="entry name" value="CheY-like_superfamily"/>
</dbReference>
<dbReference type="EnsemblPlants" id="Kaladp0044s0078.1.v1.1">
    <property type="protein sequence ID" value="Kaladp0044s0078.1.v1.1"/>
    <property type="gene ID" value="Kaladp0044s0078.v1.1"/>
</dbReference>
<keyword evidence="6" id="KW-0472">Membrane</keyword>
<keyword evidence="6" id="KW-1133">Transmembrane helix</keyword>
<dbReference type="InterPro" id="IPR003661">
    <property type="entry name" value="HisK_dim/P_dom"/>
</dbReference>
<evidence type="ECO:0000256" key="3">
    <source>
        <dbReference type="ARBA" id="ARBA00022553"/>
    </source>
</evidence>
<dbReference type="Gene3D" id="1.10.287.130">
    <property type="match status" value="1"/>
</dbReference>
<dbReference type="SUPFAM" id="SSF55874">
    <property type="entry name" value="ATPase domain of HSP90 chaperone/DNA topoisomerase II/histidine kinase"/>
    <property type="match status" value="1"/>
</dbReference>
<keyword evidence="10" id="KW-1185">Reference proteome</keyword>
<dbReference type="InterPro" id="IPR036890">
    <property type="entry name" value="HATPase_C_sf"/>
</dbReference>
<feature type="region of interest" description="Disordered" evidence="5">
    <location>
        <begin position="350"/>
        <end position="378"/>
    </location>
</feature>
<dbReference type="PANTHER" id="PTHR43719:SF75">
    <property type="entry name" value="HISTIDINE KINASE CKI1"/>
    <property type="match status" value="1"/>
</dbReference>
<dbReference type="Proteomes" id="UP000594263">
    <property type="component" value="Unplaced"/>
</dbReference>
<dbReference type="SMART" id="SM00448">
    <property type="entry name" value="REC"/>
    <property type="match status" value="1"/>
</dbReference>
<evidence type="ECO:0000259" key="7">
    <source>
        <dbReference type="PROSITE" id="PS50109"/>
    </source>
</evidence>
<dbReference type="SMART" id="SM00387">
    <property type="entry name" value="HATPase_c"/>
    <property type="match status" value="1"/>
</dbReference>
<proteinExistence type="predicted"/>
<dbReference type="CDD" id="cd17546">
    <property type="entry name" value="REC_hyHK_CKI1_RcsC-like"/>
    <property type="match status" value="1"/>
</dbReference>
<comment type="catalytic activity">
    <reaction evidence="1">
        <text>ATP + protein L-histidine = ADP + protein N-phospho-L-histidine.</text>
        <dbReference type="EC" id="2.7.13.3"/>
    </reaction>
</comment>
<dbReference type="PANTHER" id="PTHR43719">
    <property type="entry name" value="TWO-COMPONENT HISTIDINE KINASE"/>
    <property type="match status" value="1"/>
</dbReference>
<dbReference type="Pfam" id="PF00512">
    <property type="entry name" value="HisKA"/>
    <property type="match status" value="1"/>
</dbReference>
<keyword evidence="6" id="KW-0812">Transmembrane</keyword>
<dbReference type="Pfam" id="PF02518">
    <property type="entry name" value="HATPase_c"/>
    <property type="match status" value="1"/>
</dbReference>
<evidence type="ECO:0000313" key="10">
    <source>
        <dbReference type="Proteomes" id="UP000594263"/>
    </source>
</evidence>
<name>A0A7N0TS59_KALFE</name>
<feature type="domain" description="Histidine kinase" evidence="7">
    <location>
        <begin position="78"/>
        <end position="345"/>
    </location>
</feature>
<dbReference type="InterPro" id="IPR036097">
    <property type="entry name" value="HisK_dim/P_sf"/>
</dbReference>
<dbReference type="Gene3D" id="3.40.50.2300">
    <property type="match status" value="1"/>
</dbReference>
<dbReference type="InterPro" id="IPR005467">
    <property type="entry name" value="His_kinase_dom"/>
</dbReference>
<evidence type="ECO:0000313" key="9">
    <source>
        <dbReference type="EnsemblPlants" id="Kaladp0044s0078.1.v1.1"/>
    </source>
</evidence>
<feature type="transmembrane region" description="Helical" evidence="6">
    <location>
        <begin position="20"/>
        <end position="42"/>
    </location>
</feature>
<dbReference type="SMART" id="SM00388">
    <property type="entry name" value="HisKA"/>
    <property type="match status" value="1"/>
</dbReference>
<dbReference type="InterPro" id="IPR050956">
    <property type="entry name" value="2C_system_His_kinase"/>
</dbReference>
<organism evidence="9 10">
    <name type="scientific">Kalanchoe fedtschenkoi</name>
    <name type="common">Lavender scallops</name>
    <name type="synonym">South American air plant</name>
    <dbReference type="NCBI Taxonomy" id="63787"/>
    <lineage>
        <taxon>Eukaryota</taxon>
        <taxon>Viridiplantae</taxon>
        <taxon>Streptophyta</taxon>
        <taxon>Embryophyta</taxon>
        <taxon>Tracheophyta</taxon>
        <taxon>Spermatophyta</taxon>
        <taxon>Magnoliopsida</taxon>
        <taxon>eudicotyledons</taxon>
        <taxon>Gunneridae</taxon>
        <taxon>Pentapetalae</taxon>
        <taxon>Saxifragales</taxon>
        <taxon>Crassulaceae</taxon>
        <taxon>Kalanchoe</taxon>
    </lineage>
</organism>
<dbReference type="PROSITE" id="PS50109">
    <property type="entry name" value="HIS_KIN"/>
    <property type="match status" value="1"/>
</dbReference>
<dbReference type="AlphaFoldDB" id="A0A7N0TS59"/>
<dbReference type="Gramene" id="Kaladp0044s0078.1.v1.1">
    <property type="protein sequence ID" value="Kaladp0044s0078.1.v1.1"/>
    <property type="gene ID" value="Kaladp0044s0078.v1.1"/>
</dbReference>
<evidence type="ECO:0000256" key="6">
    <source>
        <dbReference type="SAM" id="Phobius"/>
    </source>
</evidence>
<dbReference type="PRINTS" id="PR00344">
    <property type="entry name" value="BCTRLSENSOR"/>
</dbReference>
<evidence type="ECO:0000256" key="2">
    <source>
        <dbReference type="ARBA" id="ARBA00012438"/>
    </source>
</evidence>
<keyword evidence="3 4" id="KW-0597">Phosphoprotein</keyword>
<dbReference type="EC" id="2.7.13.3" evidence="2"/>
<evidence type="ECO:0000256" key="1">
    <source>
        <dbReference type="ARBA" id="ARBA00000085"/>
    </source>
</evidence>
<accession>A0A7N0TS59</accession>
<evidence type="ECO:0000256" key="4">
    <source>
        <dbReference type="PROSITE-ProRule" id="PRU00169"/>
    </source>
</evidence>